<dbReference type="PANTHER" id="PTHR34413:SF2">
    <property type="entry name" value="PROPHAGE TAIL FIBER ASSEMBLY PROTEIN HOMOLOG TFAE-RELATED"/>
    <property type="match status" value="1"/>
</dbReference>
<accession>A0A1T4QCR5</accession>
<dbReference type="GO" id="GO:0016887">
    <property type="term" value="F:ATP hydrolysis activity"/>
    <property type="evidence" value="ECO:0007669"/>
    <property type="project" value="InterPro"/>
</dbReference>
<dbReference type="InterPro" id="IPR046453">
    <property type="entry name" value="GpA_ATPase"/>
</dbReference>
<evidence type="ECO:0000259" key="1">
    <source>
        <dbReference type="Pfam" id="PF05876"/>
    </source>
</evidence>
<dbReference type="GO" id="GO:0005524">
    <property type="term" value="F:ATP binding"/>
    <property type="evidence" value="ECO:0007669"/>
    <property type="project" value="InterPro"/>
</dbReference>
<evidence type="ECO:0000313" key="3">
    <source>
        <dbReference type="EMBL" id="SKA01474.1"/>
    </source>
</evidence>
<gene>
    <name evidence="3" type="ORF">SAMN02745174_02274</name>
</gene>
<dbReference type="PANTHER" id="PTHR34413">
    <property type="entry name" value="PROPHAGE TAIL FIBER ASSEMBLY PROTEIN HOMOLOG TFAE-RELATED-RELATED"/>
    <property type="match status" value="1"/>
</dbReference>
<dbReference type="Pfam" id="PF05876">
    <property type="entry name" value="GpA_ATPase"/>
    <property type="match status" value="1"/>
</dbReference>
<dbReference type="Pfam" id="PF20454">
    <property type="entry name" value="GpA_nuclease"/>
    <property type="match status" value="1"/>
</dbReference>
<sequence>MFNIKKNKLYKILAHALKLPPDLTLTEWADRNRKLSKESSAEFGDWETARTPYMLEIYNNVMKEHIRKIVLQFGSQLAKSEFILNTFGWYANLDPCPMMIVQPTDKLASEFSKERVSPMIRDCAVLRNLIKDANLKNSGNTVTHKMFPGGFLAFRGAVTPSGLASKPIKVLFMDEVDRYPKSAGDEGSPITLAEKRVQTYDDHKIIITGTPTIKGHSEIEAEYEKGSKAKYYVECPACKEKNELLFDNLIWELNEEDELKVDKVEMVCEHCGSSSSESAWKEHRGEWIHEYPERTTLSYKLSALASAMRNWKSIVEEYLEKKDNEQELISFVNTVLGETYEQTLSEVLDYEILLNRRETYDAEVPDGVLLLTAGIDVQDGWLAIEVLGHGLNNETWGIQYKVLAGNLEEKEIWDELDEFLMKKFYYSNGIGINIYSACIDTGGHHTEAVYDFVKPRETYRRIFGIKGLGGENVPVINGFRLTKNKKINLLSLGVNALKDTVMGRLKINEIGPGYCHFPNDPFLKYDELYFKALTAEVKLTNKKNGKITWTKIRKRNESLDCRNYAEAAKQIFTKLDMNKLATLRKEQLEKIFEYKIPKKKTRKMKIEGGIKKDE</sequence>
<evidence type="ECO:0000313" key="4">
    <source>
        <dbReference type="Proteomes" id="UP000191153"/>
    </source>
</evidence>
<dbReference type="AlphaFoldDB" id="A0A1T4QCR5"/>
<dbReference type="HAMAP" id="MF_04144">
    <property type="entry name" value="TERL_LAMBDA"/>
    <property type="match status" value="1"/>
</dbReference>
<keyword evidence="4" id="KW-1185">Reference proteome</keyword>
<dbReference type="EMBL" id="FUWX01000021">
    <property type="protein sequence ID" value="SKA01474.1"/>
    <property type="molecule type" value="Genomic_DNA"/>
</dbReference>
<dbReference type="STRING" id="180163.SAMN02745174_02274"/>
<evidence type="ECO:0000259" key="2">
    <source>
        <dbReference type="Pfam" id="PF20454"/>
    </source>
</evidence>
<feature type="domain" description="Terminase large subunit GpA endonuclease" evidence="2">
    <location>
        <begin position="297"/>
        <end position="572"/>
    </location>
</feature>
<dbReference type="InterPro" id="IPR027417">
    <property type="entry name" value="P-loop_NTPase"/>
</dbReference>
<dbReference type="Proteomes" id="UP000191153">
    <property type="component" value="Unassembled WGS sequence"/>
</dbReference>
<name>A0A1T4QCR5_9FUSO</name>
<reference evidence="3 4" key="1">
    <citation type="submission" date="2017-02" db="EMBL/GenBank/DDBJ databases">
        <authorList>
            <person name="Peterson S.W."/>
        </authorList>
    </citation>
    <scope>NUCLEOTIDE SEQUENCE [LARGE SCALE GENOMIC DNA]</scope>
    <source>
        <strain evidence="3 4">ATCC 700028</strain>
    </source>
</reference>
<feature type="domain" description="Phage terminase large subunit GpA ATPase" evidence="1">
    <location>
        <begin position="40"/>
        <end position="287"/>
    </location>
</feature>
<organism evidence="3 4">
    <name type="scientific">Cetobacterium ceti</name>
    <dbReference type="NCBI Taxonomy" id="180163"/>
    <lineage>
        <taxon>Bacteria</taxon>
        <taxon>Fusobacteriati</taxon>
        <taxon>Fusobacteriota</taxon>
        <taxon>Fusobacteriia</taxon>
        <taxon>Fusobacteriales</taxon>
        <taxon>Fusobacteriaceae</taxon>
        <taxon>Cetobacterium</taxon>
    </lineage>
</organism>
<dbReference type="InterPro" id="IPR046454">
    <property type="entry name" value="GpA_endonuclease"/>
</dbReference>
<dbReference type="InterPro" id="IPR051220">
    <property type="entry name" value="TFA_Chaperone"/>
</dbReference>
<dbReference type="Gene3D" id="3.40.50.300">
    <property type="entry name" value="P-loop containing nucleotide triphosphate hydrolases"/>
    <property type="match status" value="1"/>
</dbReference>
<dbReference type="GO" id="GO:0004519">
    <property type="term" value="F:endonuclease activity"/>
    <property type="evidence" value="ECO:0007669"/>
    <property type="project" value="InterPro"/>
</dbReference>
<protein>
    <submittedName>
        <fullName evidence="3">Phage terminase, large subunit GpA</fullName>
    </submittedName>
</protein>
<proteinExistence type="inferred from homology"/>
<dbReference type="InterPro" id="IPR008866">
    <property type="entry name" value="Phage_lambda_GpA-like"/>
</dbReference>